<keyword evidence="6" id="KW-0032">Aminotransferase</keyword>
<dbReference type="SUPFAM" id="SSF53383">
    <property type="entry name" value="PLP-dependent transferases"/>
    <property type="match status" value="1"/>
</dbReference>
<evidence type="ECO:0000256" key="5">
    <source>
        <dbReference type="ARBA" id="ARBA00012919"/>
    </source>
</evidence>
<dbReference type="InterPro" id="IPR049704">
    <property type="entry name" value="Aminotrans_3_PPA_site"/>
</dbReference>
<comment type="caution">
    <text evidence="12">The sequence shown here is derived from an EMBL/GenBank/DDBJ whole genome shotgun (WGS) entry which is preliminary data.</text>
</comment>
<dbReference type="EC" id="2.6.1.11" evidence="5"/>
<dbReference type="PROSITE" id="PS00600">
    <property type="entry name" value="AA_TRANSFER_CLASS_3"/>
    <property type="match status" value="1"/>
</dbReference>
<evidence type="ECO:0000256" key="1">
    <source>
        <dbReference type="ARBA" id="ARBA00001933"/>
    </source>
</evidence>
<dbReference type="GO" id="GO:0030170">
    <property type="term" value="F:pyridoxal phosphate binding"/>
    <property type="evidence" value="ECO:0007669"/>
    <property type="project" value="InterPro"/>
</dbReference>
<dbReference type="GO" id="GO:0005739">
    <property type="term" value="C:mitochondrion"/>
    <property type="evidence" value="ECO:0007669"/>
    <property type="project" value="UniProtKB-SubCell"/>
</dbReference>
<feature type="chain" id="PRO_5040892493" description="acetylornithine transaminase" evidence="11">
    <location>
        <begin position="19"/>
        <end position="459"/>
    </location>
</feature>
<evidence type="ECO:0000256" key="4">
    <source>
        <dbReference type="ARBA" id="ARBA00008954"/>
    </source>
</evidence>
<evidence type="ECO:0000256" key="2">
    <source>
        <dbReference type="ARBA" id="ARBA00004173"/>
    </source>
</evidence>
<sequence length="459" mass="49085">MNLTALLSSLLLLLPTLGTLTFSLSTPVSTPSKALKPPVQGPISIDDFNTNVQTTYGRYPLTLTHGSGSYLYSKDKKYLDFVSGIATCILGHSNPALQSAVSSQMSKMHHISNLYYMEGQGRLAEWLVDNSVGEKVFFCNSGGEANEAAIKCMRKVGSKKGITDPVILTAESSFHGRTMGALSATGQPKYHEGFTYGGRMVEGFANFIFNDSKSLERAFRKYNKTPVWDKVRGRKRRVVGIMVEALQGEGGIRPGTVEFFKNARELCDGSDALLMCDEVQVGMGRSGKLWGYENLSVSPDLFTTAKALGGGVPIGAMVARGEAATALGPGEHATTYGGNPLACAAGLAVAKEIVDKDLCGNARARGEQLEAGLKAIQSKSSMIIDIRGWGLLRGVELSEECGVLAGEVVGKAMEKGLLLVPAGLRVVRFVPPLNVSEEEVSEALKLFGEAMEEAQSQKK</sequence>
<proteinExistence type="inferred from homology"/>
<protein>
    <recommendedName>
        <fullName evidence="5">acetylornithine transaminase</fullName>
        <ecNumber evidence="5">2.6.1.11</ecNumber>
    </recommendedName>
</protein>
<dbReference type="Proteomes" id="UP001165160">
    <property type="component" value="Unassembled WGS sequence"/>
</dbReference>
<dbReference type="NCBIfam" id="TIGR00707">
    <property type="entry name" value="argD"/>
    <property type="match status" value="1"/>
</dbReference>
<evidence type="ECO:0000313" key="13">
    <source>
        <dbReference type="Proteomes" id="UP001165160"/>
    </source>
</evidence>
<dbReference type="CDD" id="cd00610">
    <property type="entry name" value="OAT_like"/>
    <property type="match status" value="1"/>
</dbReference>
<dbReference type="InterPro" id="IPR015421">
    <property type="entry name" value="PyrdxlP-dep_Trfase_major"/>
</dbReference>
<dbReference type="FunFam" id="3.40.640.10:FF:000004">
    <property type="entry name" value="Acetylornithine aminotransferase"/>
    <property type="match status" value="1"/>
</dbReference>
<dbReference type="PIRSF" id="PIRSF000521">
    <property type="entry name" value="Transaminase_4ab_Lys_Orn"/>
    <property type="match status" value="1"/>
</dbReference>
<dbReference type="GO" id="GO:0042802">
    <property type="term" value="F:identical protein binding"/>
    <property type="evidence" value="ECO:0007669"/>
    <property type="project" value="TreeGrafter"/>
</dbReference>
<dbReference type="PANTHER" id="PTHR11986:SF79">
    <property type="entry name" value="ACETYLORNITHINE AMINOTRANSFERASE, MITOCHONDRIAL"/>
    <property type="match status" value="1"/>
</dbReference>
<organism evidence="12 13">
    <name type="scientific">Triparma verrucosa</name>
    <dbReference type="NCBI Taxonomy" id="1606542"/>
    <lineage>
        <taxon>Eukaryota</taxon>
        <taxon>Sar</taxon>
        <taxon>Stramenopiles</taxon>
        <taxon>Ochrophyta</taxon>
        <taxon>Bolidophyceae</taxon>
        <taxon>Parmales</taxon>
        <taxon>Triparmaceae</taxon>
        <taxon>Triparma</taxon>
    </lineage>
</organism>
<dbReference type="EMBL" id="BRXX01000246">
    <property type="protein sequence ID" value="GMI00266.1"/>
    <property type="molecule type" value="Genomic_DNA"/>
</dbReference>
<evidence type="ECO:0000256" key="10">
    <source>
        <dbReference type="RuleBase" id="RU003560"/>
    </source>
</evidence>
<dbReference type="GO" id="GO:0006526">
    <property type="term" value="P:L-arginine biosynthetic process"/>
    <property type="evidence" value="ECO:0007669"/>
    <property type="project" value="UniProtKB-ARBA"/>
</dbReference>
<evidence type="ECO:0000313" key="12">
    <source>
        <dbReference type="EMBL" id="GMI00266.1"/>
    </source>
</evidence>
<gene>
    <name evidence="12" type="ORF">TrVE_jg1823</name>
</gene>
<evidence type="ECO:0000256" key="3">
    <source>
        <dbReference type="ARBA" id="ARBA00005024"/>
    </source>
</evidence>
<feature type="signal peptide" evidence="11">
    <location>
        <begin position="1"/>
        <end position="18"/>
    </location>
</feature>
<evidence type="ECO:0000256" key="9">
    <source>
        <dbReference type="ARBA" id="ARBA00022898"/>
    </source>
</evidence>
<comment type="pathway">
    <text evidence="3">Amino-acid biosynthesis; L-arginine biosynthesis; N(2)-acetyl-L-ornithine from L-glutamate: step 4/4.</text>
</comment>
<dbReference type="NCBIfam" id="NF002325">
    <property type="entry name" value="PRK01278.1"/>
    <property type="match status" value="1"/>
</dbReference>
<comment type="cofactor">
    <cofactor evidence="1">
        <name>pyridoxal 5'-phosphate</name>
        <dbReference type="ChEBI" id="CHEBI:597326"/>
    </cofactor>
</comment>
<dbReference type="InterPro" id="IPR015424">
    <property type="entry name" value="PyrdxlP-dep_Trfase"/>
</dbReference>
<dbReference type="GO" id="GO:0003992">
    <property type="term" value="F:N2-acetyl-L-ornithine:2-oxoglutarate 5-aminotransferase activity"/>
    <property type="evidence" value="ECO:0007669"/>
    <property type="project" value="UniProtKB-EC"/>
</dbReference>
<comment type="similarity">
    <text evidence="4 10">Belongs to the class-III pyridoxal-phosphate-dependent aminotransferase family.</text>
</comment>
<dbReference type="InterPro" id="IPR005814">
    <property type="entry name" value="Aminotrans_3"/>
</dbReference>
<keyword evidence="11" id="KW-0732">Signal</keyword>
<dbReference type="PANTHER" id="PTHR11986">
    <property type="entry name" value="AMINOTRANSFERASE CLASS III"/>
    <property type="match status" value="1"/>
</dbReference>
<keyword evidence="13" id="KW-1185">Reference proteome</keyword>
<evidence type="ECO:0000256" key="7">
    <source>
        <dbReference type="ARBA" id="ARBA00022605"/>
    </source>
</evidence>
<accession>A0A9W7F306</accession>
<dbReference type="Pfam" id="PF00202">
    <property type="entry name" value="Aminotran_3"/>
    <property type="match status" value="1"/>
</dbReference>
<name>A0A9W7F306_9STRA</name>
<keyword evidence="8" id="KW-0808">Transferase</keyword>
<reference evidence="13" key="1">
    <citation type="journal article" date="2023" name="Commun. Biol.">
        <title>Genome analysis of Parmales, the sister group of diatoms, reveals the evolutionary specialization of diatoms from phago-mixotrophs to photoautotrophs.</title>
        <authorList>
            <person name="Ban H."/>
            <person name="Sato S."/>
            <person name="Yoshikawa S."/>
            <person name="Yamada K."/>
            <person name="Nakamura Y."/>
            <person name="Ichinomiya M."/>
            <person name="Sato N."/>
            <person name="Blanc-Mathieu R."/>
            <person name="Endo H."/>
            <person name="Kuwata A."/>
            <person name="Ogata H."/>
        </authorList>
    </citation>
    <scope>NUCLEOTIDE SEQUENCE [LARGE SCALE GENOMIC DNA]</scope>
    <source>
        <strain evidence="13">NIES 3699</strain>
    </source>
</reference>
<dbReference type="AlphaFoldDB" id="A0A9W7F306"/>
<evidence type="ECO:0000256" key="11">
    <source>
        <dbReference type="SAM" id="SignalP"/>
    </source>
</evidence>
<dbReference type="Gene3D" id="3.40.640.10">
    <property type="entry name" value="Type I PLP-dependent aspartate aminotransferase-like (Major domain)"/>
    <property type="match status" value="1"/>
</dbReference>
<keyword evidence="9 10" id="KW-0663">Pyridoxal phosphate</keyword>
<dbReference type="InterPro" id="IPR015422">
    <property type="entry name" value="PyrdxlP-dep_Trfase_small"/>
</dbReference>
<dbReference type="InterPro" id="IPR004636">
    <property type="entry name" value="AcOrn/SuccOrn_fam"/>
</dbReference>
<dbReference type="Gene3D" id="3.90.1150.10">
    <property type="entry name" value="Aspartate Aminotransferase, domain 1"/>
    <property type="match status" value="1"/>
</dbReference>
<comment type="subcellular location">
    <subcellularLocation>
        <location evidence="2">Mitochondrion</location>
    </subcellularLocation>
</comment>
<evidence type="ECO:0000256" key="8">
    <source>
        <dbReference type="ARBA" id="ARBA00022679"/>
    </source>
</evidence>
<evidence type="ECO:0000256" key="6">
    <source>
        <dbReference type="ARBA" id="ARBA00022576"/>
    </source>
</evidence>
<keyword evidence="7" id="KW-0028">Amino-acid biosynthesis</keyword>
<dbReference type="InterPro" id="IPR050103">
    <property type="entry name" value="Class-III_PLP-dep_AT"/>
</dbReference>